<dbReference type="InterPro" id="IPR059238">
    <property type="entry name" value="UBX1_UBXN9"/>
</dbReference>
<sequence>MASHVVVIDTTLRRCTVKVTPGKFMTEVLDEACGKWGLKSSNYGLKNNNKPVDLSRTFRQTGLASGAKLELVLASKSPSVVSVALQVPESLGVPGGRLMDKFPSDTTLWLVLRKFESSEGRNLNFTGRGVTEIANGASGAGRVFYEMPILNVMGRELSTFGDLQKTLAQLGFNGGSVLIRLNFKKTEQPLEEAMAEIGQYFKEEAAAAANSDVGKSEAAPVEGVDTLNSSEGKDVDMLSQDTTSQSGSQNLTPQSEPVEAPSDQPVPETSSPQQPVLGPNERPIQIYSAPSSDTPRAALVPHDEMDYEPSIAHAKQHQALLQNNAQNKRLLSDAEIERLENERAAKLATTKQVTLKIRFPDQSSVVSTFTADDTPAQLYDYVTSLIAAENQPFKLVYNEGKGPQAVPRDGTKKLIKDLGFRGQILINFLWEDGASESARKEPVLKSQYAQKAKAVPIPEPAVADGPEEEAEPSVDKGKGKETTGTGGEGKSKGMPKWFKLGKK</sequence>
<feature type="compositionally biased region" description="Polar residues" evidence="1">
    <location>
        <begin position="239"/>
        <end position="255"/>
    </location>
</feature>
<dbReference type="CDD" id="cd16105">
    <property type="entry name" value="Ubl_ASPSCR1_like"/>
    <property type="match status" value="1"/>
</dbReference>
<dbReference type="SUPFAM" id="SSF54236">
    <property type="entry name" value="Ubiquitin-like"/>
    <property type="match status" value="2"/>
</dbReference>
<dbReference type="PANTHER" id="PTHR46467">
    <property type="entry name" value="TETHER CONTAINING UBX DOMAIN FOR GLUT4"/>
    <property type="match status" value="1"/>
</dbReference>
<dbReference type="Gene3D" id="3.10.20.90">
    <property type="entry name" value="Phosphatidylinositol 3-kinase Catalytic Subunit, Chain A, domain 1"/>
    <property type="match status" value="2"/>
</dbReference>
<dbReference type="GeneID" id="36570275"/>
<evidence type="ECO:0000256" key="1">
    <source>
        <dbReference type="SAM" id="MobiDB-lite"/>
    </source>
</evidence>
<gene>
    <name evidence="3" type="ORF">M430DRAFT_131546</name>
</gene>
<feature type="region of interest" description="Disordered" evidence="1">
    <location>
        <begin position="445"/>
        <end position="503"/>
    </location>
</feature>
<dbReference type="CDD" id="cd01767">
    <property type="entry name" value="UBX"/>
    <property type="match status" value="1"/>
</dbReference>
<dbReference type="InterPro" id="IPR029071">
    <property type="entry name" value="Ubiquitin-like_domsf"/>
</dbReference>
<feature type="region of interest" description="Disordered" evidence="1">
    <location>
        <begin position="212"/>
        <end position="296"/>
    </location>
</feature>
<dbReference type="InterPro" id="IPR001012">
    <property type="entry name" value="UBX_dom"/>
</dbReference>
<dbReference type="CDD" id="cd17075">
    <property type="entry name" value="UBX1_UBXN9"/>
    <property type="match status" value="1"/>
</dbReference>
<feature type="domain" description="UBX" evidence="2">
    <location>
        <begin position="348"/>
        <end position="428"/>
    </location>
</feature>
<dbReference type="GO" id="GO:0005634">
    <property type="term" value="C:nucleus"/>
    <property type="evidence" value="ECO:0007669"/>
    <property type="project" value="TreeGrafter"/>
</dbReference>
<evidence type="ECO:0000313" key="4">
    <source>
        <dbReference type="Proteomes" id="UP000241818"/>
    </source>
</evidence>
<evidence type="ECO:0000313" key="3">
    <source>
        <dbReference type="EMBL" id="PSS27731.1"/>
    </source>
</evidence>
<dbReference type="RefSeq" id="XP_024725256.1">
    <property type="nucleotide sequence ID" value="XM_024862194.1"/>
</dbReference>
<dbReference type="InParanoid" id="A0A2T3BEA0"/>
<dbReference type="AlphaFoldDB" id="A0A2T3BEA0"/>
<name>A0A2T3BEA0_AMORE</name>
<dbReference type="Proteomes" id="UP000241818">
    <property type="component" value="Unassembled WGS sequence"/>
</dbReference>
<keyword evidence="4" id="KW-1185">Reference proteome</keyword>
<dbReference type="Pfam" id="PF00789">
    <property type="entry name" value="UBX"/>
    <property type="match status" value="1"/>
</dbReference>
<organism evidence="3 4">
    <name type="scientific">Amorphotheca resinae ATCC 22711</name>
    <dbReference type="NCBI Taxonomy" id="857342"/>
    <lineage>
        <taxon>Eukaryota</taxon>
        <taxon>Fungi</taxon>
        <taxon>Dikarya</taxon>
        <taxon>Ascomycota</taxon>
        <taxon>Pezizomycotina</taxon>
        <taxon>Leotiomycetes</taxon>
        <taxon>Helotiales</taxon>
        <taxon>Amorphothecaceae</taxon>
        <taxon>Amorphotheca</taxon>
    </lineage>
</organism>
<dbReference type="InterPro" id="IPR021569">
    <property type="entry name" value="TUG-UBL1"/>
</dbReference>
<dbReference type="PROSITE" id="PS50033">
    <property type="entry name" value="UBX"/>
    <property type="match status" value="1"/>
</dbReference>
<evidence type="ECO:0000259" key="2">
    <source>
        <dbReference type="PROSITE" id="PS50033"/>
    </source>
</evidence>
<dbReference type="OrthoDB" id="440781at2759"/>
<protein>
    <recommendedName>
        <fullName evidence="2">UBX domain-containing protein</fullName>
    </recommendedName>
</protein>
<dbReference type="GO" id="GO:0006886">
    <property type="term" value="P:intracellular protein transport"/>
    <property type="evidence" value="ECO:0007669"/>
    <property type="project" value="TreeGrafter"/>
</dbReference>
<proteinExistence type="predicted"/>
<dbReference type="STRING" id="857342.A0A2T3BEA0"/>
<dbReference type="EMBL" id="KZ679006">
    <property type="protein sequence ID" value="PSS27731.1"/>
    <property type="molecule type" value="Genomic_DNA"/>
</dbReference>
<dbReference type="PANTHER" id="PTHR46467:SF1">
    <property type="entry name" value="TETHER CONTAINING UBX DOMAIN FOR GLUT4"/>
    <property type="match status" value="1"/>
</dbReference>
<reference evidence="3 4" key="1">
    <citation type="journal article" date="2018" name="New Phytol.">
        <title>Comparative genomics and transcriptomics depict ericoid mycorrhizal fungi as versatile saprotrophs and plant mutualists.</title>
        <authorList>
            <person name="Martino E."/>
            <person name="Morin E."/>
            <person name="Grelet G.A."/>
            <person name="Kuo A."/>
            <person name="Kohler A."/>
            <person name="Daghino S."/>
            <person name="Barry K.W."/>
            <person name="Cichocki N."/>
            <person name="Clum A."/>
            <person name="Dockter R.B."/>
            <person name="Hainaut M."/>
            <person name="Kuo R.C."/>
            <person name="LaButti K."/>
            <person name="Lindahl B.D."/>
            <person name="Lindquist E.A."/>
            <person name="Lipzen A."/>
            <person name="Khouja H.R."/>
            <person name="Magnuson J."/>
            <person name="Murat C."/>
            <person name="Ohm R.A."/>
            <person name="Singer S.W."/>
            <person name="Spatafora J.W."/>
            <person name="Wang M."/>
            <person name="Veneault-Fourrey C."/>
            <person name="Henrissat B."/>
            <person name="Grigoriev I.V."/>
            <person name="Martin F.M."/>
            <person name="Perotto S."/>
        </authorList>
    </citation>
    <scope>NUCLEOTIDE SEQUENCE [LARGE SCALE GENOMIC DNA]</scope>
    <source>
        <strain evidence="3 4">ATCC 22711</strain>
    </source>
</reference>
<dbReference type="GO" id="GO:0012506">
    <property type="term" value="C:vesicle membrane"/>
    <property type="evidence" value="ECO:0007669"/>
    <property type="project" value="TreeGrafter"/>
</dbReference>
<dbReference type="Pfam" id="PF11470">
    <property type="entry name" value="TUG-UBL1"/>
    <property type="match status" value="1"/>
</dbReference>
<accession>A0A2T3BEA0</accession>
<dbReference type="GO" id="GO:0005737">
    <property type="term" value="C:cytoplasm"/>
    <property type="evidence" value="ECO:0007669"/>
    <property type="project" value="TreeGrafter"/>
</dbReference>